<dbReference type="Pfam" id="PF00280">
    <property type="entry name" value="potato_inhibit"/>
    <property type="match status" value="1"/>
</dbReference>
<dbReference type="Gene3D" id="3.30.10.10">
    <property type="entry name" value="Trypsin Inhibitor V, subunit A"/>
    <property type="match status" value="1"/>
</dbReference>
<keyword evidence="2" id="KW-0646">Protease inhibitor</keyword>
<protein>
    <submittedName>
        <fullName evidence="4">Uncharacterized protein</fullName>
    </submittedName>
</protein>
<accession>A0A815EYR6</accession>
<name>A0A815EYR6_ADIRI</name>
<evidence type="ECO:0000256" key="2">
    <source>
        <dbReference type="ARBA" id="ARBA00022690"/>
    </source>
</evidence>
<organism evidence="4 5">
    <name type="scientific">Adineta ricciae</name>
    <name type="common">Rotifer</name>
    <dbReference type="NCBI Taxonomy" id="249248"/>
    <lineage>
        <taxon>Eukaryota</taxon>
        <taxon>Metazoa</taxon>
        <taxon>Spiralia</taxon>
        <taxon>Gnathifera</taxon>
        <taxon>Rotifera</taxon>
        <taxon>Eurotatoria</taxon>
        <taxon>Bdelloidea</taxon>
        <taxon>Adinetida</taxon>
        <taxon>Adinetidae</taxon>
        <taxon>Adineta</taxon>
    </lineage>
</organism>
<dbReference type="InterPro" id="IPR036354">
    <property type="entry name" value="Prot_inh_pot1_sf"/>
</dbReference>
<sequence>MHRAQPRWPHLVGRSAEEAIAVIRRDTAKSMAAPPRTWPNLVGKDGKEAVEIIKKDTGFTNVHTIEVGMKVTMDYRTDRVRVRVDKQGQVASTPIVG</sequence>
<dbReference type="EMBL" id="CAJNOJ010000235">
    <property type="protein sequence ID" value="CAF1321944.1"/>
    <property type="molecule type" value="Genomic_DNA"/>
</dbReference>
<dbReference type="PANTHER" id="PTHR33091">
    <property type="entry name" value="PROTEIN, PUTATIVE, EXPRESSED-RELATED"/>
    <property type="match status" value="1"/>
</dbReference>
<reference evidence="4" key="1">
    <citation type="submission" date="2021-02" db="EMBL/GenBank/DDBJ databases">
        <authorList>
            <person name="Nowell W R."/>
        </authorList>
    </citation>
    <scope>NUCLEOTIDE SEQUENCE</scope>
</reference>
<keyword evidence="3" id="KW-0722">Serine protease inhibitor</keyword>
<evidence type="ECO:0000256" key="3">
    <source>
        <dbReference type="ARBA" id="ARBA00022900"/>
    </source>
</evidence>
<comment type="similarity">
    <text evidence="1">Belongs to the protease inhibitor I13 (potato type I serine protease inhibitor) family.</text>
</comment>
<gene>
    <name evidence="4" type="ORF">EDS130_LOCUS31711</name>
</gene>
<dbReference type="OrthoDB" id="10013825at2759"/>
<dbReference type="AlphaFoldDB" id="A0A815EYR6"/>
<proteinExistence type="inferred from homology"/>
<comment type="caution">
    <text evidence="4">The sequence shown here is derived from an EMBL/GenBank/DDBJ whole genome shotgun (WGS) entry which is preliminary data.</text>
</comment>
<evidence type="ECO:0000313" key="4">
    <source>
        <dbReference type="EMBL" id="CAF1321944.1"/>
    </source>
</evidence>
<dbReference type="Proteomes" id="UP000663852">
    <property type="component" value="Unassembled WGS sequence"/>
</dbReference>
<evidence type="ECO:0000313" key="5">
    <source>
        <dbReference type="Proteomes" id="UP000663852"/>
    </source>
</evidence>
<evidence type="ECO:0000256" key="1">
    <source>
        <dbReference type="ARBA" id="ARBA00008210"/>
    </source>
</evidence>
<dbReference type="PRINTS" id="PR00292">
    <property type="entry name" value="POTATOINHBTR"/>
</dbReference>
<dbReference type="InterPro" id="IPR000864">
    <property type="entry name" value="Prot_inh_pot1"/>
</dbReference>
<dbReference type="GO" id="GO:0004867">
    <property type="term" value="F:serine-type endopeptidase inhibitor activity"/>
    <property type="evidence" value="ECO:0007669"/>
    <property type="project" value="UniProtKB-KW"/>
</dbReference>
<dbReference type="PROSITE" id="PS00285">
    <property type="entry name" value="POTATO_INHIBITOR"/>
    <property type="match status" value="1"/>
</dbReference>
<dbReference type="PANTHER" id="PTHR33091:SF69">
    <property type="entry name" value="INHIBITOR OF TRYPSIN AND HAGEMAN FACTOR-LIKE"/>
    <property type="match status" value="1"/>
</dbReference>
<dbReference type="SUPFAM" id="SSF54654">
    <property type="entry name" value="CI-2 family of serine protease inhibitors"/>
    <property type="match status" value="1"/>
</dbReference>
<dbReference type="GO" id="GO:0009611">
    <property type="term" value="P:response to wounding"/>
    <property type="evidence" value="ECO:0007669"/>
    <property type="project" value="InterPro"/>
</dbReference>